<reference evidence="1" key="2">
    <citation type="submission" date="2020-02" db="EMBL/GenBank/DDBJ databases">
        <title>Flavobacterium profundi sp. nov., isolated from a deep-sea seamount.</title>
        <authorList>
            <person name="Zhang D.-C."/>
        </authorList>
    </citation>
    <scope>NUCLEOTIDE SEQUENCE</scope>
    <source>
        <strain evidence="1">EC11</strain>
    </source>
</reference>
<organism evidence="1 2">
    <name type="scientific">Flavobacterium jejuense</name>
    <dbReference type="NCBI Taxonomy" id="1544455"/>
    <lineage>
        <taxon>Bacteria</taxon>
        <taxon>Pseudomonadati</taxon>
        <taxon>Bacteroidota</taxon>
        <taxon>Flavobacteriia</taxon>
        <taxon>Flavobacteriales</taxon>
        <taxon>Flavobacteriaceae</taxon>
        <taxon>Flavobacterium</taxon>
    </lineage>
</organism>
<reference evidence="1" key="1">
    <citation type="submission" date="2019-05" db="EMBL/GenBank/DDBJ databases">
        <authorList>
            <person name="Lianzixin W."/>
        </authorList>
    </citation>
    <scope>NUCLEOTIDE SEQUENCE</scope>
    <source>
        <strain evidence="1">EC11</strain>
    </source>
</reference>
<evidence type="ECO:0000313" key="1">
    <source>
        <dbReference type="EMBL" id="NHN27095.1"/>
    </source>
</evidence>
<evidence type="ECO:0008006" key="3">
    <source>
        <dbReference type="Google" id="ProtNLM"/>
    </source>
</evidence>
<evidence type="ECO:0000313" key="2">
    <source>
        <dbReference type="Proteomes" id="UP000817854"/>
    </source>
</evidence>
<name>A0ABX0IT84_9FLAO</name>
<dbReference type="Proteomes" id="UP000817854">
    <property type="component" value="Unassembled WGS sequence"/>
</dbReference>
<proteinExistence type="predicted"/>
<accession>A0ABX0IT84</accession>
<dbReference type="RefSeq" id="WP_140963435.1">
    <property type="nucleotide sequence ID" value="NZ_VEVQ02000011.1"/>
</dbReference>
<dbReference type="EMBL" id="VEVQ02000011">
    <property type="protein sequence ID" value="NHN27095.1"/>
    <property type="molecule type" value="Genomic_DNA"/>
</dbReference>
<keyword evidence="2" id="KW-1185">Reference proteome</keyword>
<gene>
    <name evidence="1" type="ORF">FIA58_015535</name>
</gene>
<comment type="caution">
    <text evidence="1">The sequence shown here is derived from an EMBL/GenBank/DDBJ whole genome shotgun (WGS) entry which is preliminary data.</text>
</comment>
<sequence>MKNCNSILSIHEGIGTTQKDRVRPALQTSFFLLEERSEESFLLFVQRLSKYVKFYNEFDINDGDWSNFFQKESTAILIYIASWNIEMLENTFEVKKNEIFINTDFATQKTLLLDYFEEVKTVFTDFLDRAATLDDEIIEKESLVASSYAIKAQFISVFNQINAITNITSLLKNYVFLKTTQQLFGLLLSWKNYSQKAVAYQLENYSKHTPHYALFLSFLKLLSVAKDKFNEFTKNHLDFYYKDVLKIQNKNAQPDYVHLVVEPFNTKPFLLPKKTIFSAGKNGNGKNKYYASTADQTINQIKLNSFLSYYRKDNHFFKADLTKVNATGKSFDVFATNQEEFKEGIMIASPLLFLQSGERIISLQFNNSTSYKANHFNFYITGEKEGIEITQKANSSGFIKLTIPATEKAIIPFNAELHTDFLVESQFPVLKIIPKTKNILTSIDKIELNVEVNQFKSFVLESDFGTIDIEKPFYPFGEFPKNGNGMNISSNEFFMKNKAVATFQTISLLNNSVINNAIAARNKVTDKTHAETRSNKVIDEISQQTEITNQVEELEKTNIHYVSEINWINDKVTVFHLNKGQWKEYSDSLIPITNTYPLKEYHFDEVATDEIVSNGKFRIELDNPAYNGQKYMEDYILASQDKSSITLPYKPRIKEFVFNYKVSETINLATRTNEKNLIEIFKVVPFGFAKKEKGTLHFSTLNTNEGYIYIGFDTIEPQNGLNFLIQLEEGTANPLLEPATISWQYLSNNQWLDFQENELGDETYSLTQSGLVSITVPEFKANTNTVLPENLFWIRVSVSNKQAICKFLGIHVQAFKAVLVDFEKIGTQFLENTPKETITKSYKAINGVKKIKQPYNSFLGRMTETDDILYIRTSERLRHKNKAITSWDYERIVLEEFPEVYRLKTLNHYRYDTTLSNVSAGYVTLIPIAKVTAAENIAWKPLLSLNKMLLIKEHLYKKASPHVRINVKPPKLEKVMVQFKVKFHNSPGMDTRLYIDQLKETINSYLSPWAYEEDDFNFANEIEFSSIIQLLDNQTYVNYITDFKVTQYKLDENNEIIGNAIQNLNKILPQSDFTLFIPTETHSITEI</sequence>
<protein>
    <recommendedName>
        <fullName evidence="3">Baseplate protein J-like domain-containing protein</fullName>
    </recommendedName>
</protein>